<dbReference type="Gene3D" id="3.60.15.10">
    <property type="entry name" value="Ribonuclease Z/Hydroxyacylglutathione hydrolase-like"/>
    <property type="match status" value="1"/>
</dbReference>
<dbReference type="Pfam" id="PF00753">
    <property type="entry name" value="Lactamase_B"/>
    <property type="match status" value="1"/>
</dbReference>
<dbReference type="GO" id="GO:0016787">
    <property type="term" value="F:hydrolase activity"/>
    <property type="evidence" value="ECO:0007669"/>
    <property type="project" value="UniProtKB-KW"/>
</dbReference>
<evidence type="ECO:0000313" key="2">
    <source>
        <dbReference type="EMBL" id="PTL38197.1"/>
    </source>
</evidence>
<keyword evidence="3" id="KW-1185">Reference proteome</keyword>
<dbReference type="OrthoDB" id="235784at2"/>
<gene>
    <name evidence="2" type="ORF">C6Y45_12385</name>
</gene>
<dbReference type="InterPro" id="IPR001279">
    <property type="entry name" value="Metallo-B-lactamas"/>
</dbReference>
<dbReference type="EMBL" id="PZJJ01000022">
    <property type="protein sequence ID" value="PTL38197.1"/>
    <property type="molecule type" value="Genomic_DNA"/>
</dbReference>
<dbReference type="RefSeq" id="WP_107585545.1">
    <property type="nucleotide sequence ID" value="NZ_PZJJ01000022.1"/>
</dbReference>
<reference evidence="2 3" key="1">
    <citation type="submission" date="2018-03" db="EMBL/GenBank/DDBJ databases">
        <title>Alkalicoccus saliphilus sp. nov., isolated from a mineral pool.</title>
        <authorList>
            <person name="Zhao B."/>
        </authorList>
    </citation>
    <scope>NUCLEOTIDE SEQUENCE [LARGE SCALE GENOMIC DNA]</scope>
    <source>
        <strain evidence="2 3">6AG</strain>
    </source>
</reference>
<accession>A0A2T4U472</accession>
<dbReference type="SMART" id="SM00849">
    <property type="entry name" value="Lactamase_B"/>
    <property type="match status" value="1"/>
</dbReference>
<dbReference type="SUPFAM" id="SSF56281">
    <property type="entry name" value="Metallo-hydrolase/oxidoreductase"/>
    <property type="match status" value="1"/>
</dbReference>
<protein>
    <submittedName>
        <fullName evidence="2">MBL fold metallo-hydrolase</fullName>
    </submittedName>
</protein>
<dbReference type="InterPro" id="IPR036866">
    <property type="entry name" value="RibonucZ/Hydroxyglut_hydro"/>
</dbReference>
<dbReference type="Proteomes" id="UP000240509">
    <property type="component" value="Unassembled WGS sequence"/>
</dbReference>
<organism evidence="2 3">
    <name type="scientific">Alkalicoccus saliphilus</name>
    <dbReference type="NCBI Taxonomy" id="200989"/>
    <lineage>
        <taxon>Bacteria</taxon>
        <taxon>Bacillati</taxon>
        <taxon>Bacillota</taxon>
        <taxon>Bacilli</taxon>
        <taxon>Bacillales</taxon>
        <taxon>Bacillaceae</taxon>
        <taxon>Alkalicoccus</taxon>
    </lineage>
</organism>
<name>A0A2T4U472_9BACI</name>
<sequence>MLLKRSFTEDTVNGVQIGCGTVAFQNMKLHVYSYYTDGILIDTGADSLHRLFRSFFKKLDIEKVLITHYHEDHTGGAQFLQDDYKLPIYMDSLMIPYCKEKADYPLYRKLFWGKRKPFRAEAVTDTFHSENAVWRAVKTPGHAADHRSFLNEETGQLFTGDLYCQTKTKVVLKEESIPVMIHSLEKMLTYDFEEVFCSHAGWLRNGRQALKEKLDYLLNLQGEILTLHDKGLNTQQIKAELFPKYYPITRFSLGEWDSAHIVNSVVRNRNN</sequence>
<dbReference type="AlphaFoldDB" id="A0A2T4U472"/>
<feature type="domain" description="Metallo-beta-lactamase" evidence="1">
    <location>
        <begin position="30"/>
        <end position="199"/>
    </location>
</feature>
<keyword evidence="2" id="KW-0378">Hydrolase</keyword>
<evidence type="ECO:0000313" key="3">
    <source>
        <dbReference type="Proteomes" id="UP000240509"/>
    </source>
</evidence>
<dbReference type="PANTHER" id="PTHR23131">
    <property type="entry name" value="ENDORIBONUCLEASE LACTB2"/>
    <property type="match status" value="1"/>
</dbReference>
<evidence type="ECO:0000259" key="1">
    <source>
        <dbReference type="SMART" id="SM00849"/>
    </source>
</evidence>
<comment type="caution">
    <text evidence="2">The sequence shown here is derived from an EMBL/GenBank/DDBJ whole genome shotgun (WGS) entry which is preliminary data.</text>
</comment>
<proteinExistence type="predicted"/>
<dbReference type="InterPro" id="IPR050662">
    <property type="entry name" value="Sec-metab_biosynth-thioest"/>
</dbReference>